<dbReference type="Proteomes" id="UP000320772">
    <property type="component" value="Unassembled WGS sequence"/>
</dbReference>
<comment type="catalytic activity">
    <reaction evidence="2">
        <text>2 GTP = 3',3'-c-di-GMP + 2 diphosphate</text>
        <dbReference type="Rhea" id="RHEA:24898"/>
        <dbReference type="ChEBI" id="CHEBI:33019"/>
        <dbReference type="ChEBI" id="CHEBI:37565"/>
        <dbReference type="ChEBI" id="CHEBI:58805"/>
        <dbReference type="EC" id="2.7.7.65"/>
    </reaction>
</comment>
<dbReference type="PANTHER" id="PTHR45138">
    <property type="entry name" value="REGULATORY COMPONENTS OF SENSORY TRANSDUCTION SYSTEM"/>
    <property type="match status" value="1"/>
</dbReference>
<evidence type="ECO:0000256" key="2">
    <source>
        <dbReference type="ARBA" id="ARBA00034247"/>
    </source>
</evidence>
<dbReference type="SMART" id="SM00267">
    <property type="entry name" value="GGDEF"/>
    <property type="match status" value="1"/>
</dbReference>
<dbReference type="InterPro" id="IPR029787">
    <property type="entry name" value="Nucleotide_cyclase"/>
</dbReference>
<accession>A0A4Y3M7U0</accession>
<dbReference type="GO" id="GO:0043709">
    <property type="term" value="P:cell adhesion involved in single-species biofilm formation"/>
    <property type="evidence" value="ECO:0007669"/>
    <property type="project" value="TreeGrafter"/>
</dbReference>
<dbReference type="InterPro" id="IPR000160">
    <property type="entry name" value="GGDEF_dom"/>
</dbReference>
<feature type="transmembrane region" description="Helical" evidence="3">
    <location>
        <begin position="156"/>
        <end position="176"/>
    </location>
</feature>
<sequence>MTPDPPTLLGCSAVIFLLLGVHFILSELPGRRWARIIWYAAPFLLGSLSGLFFIIPTLLPGLWALRLGALSMTLAYGAGWQALRVMLGCQVQLPVLLLACSASFLLSILAGPTGLLHVVSTGFRLAVIAAFHIFAARDLQQNVRIMTPARRSLLRLLRIYAGFHLFLVPFVLWMPAPLGAAPATVWAVTSYNFLAVIEVALFALAMIAIPWEQLAFQQQELILQDPLSGGSNRRAFQAWLDNDQKVCTHEALLMVDIDHFKSINDAHGHAVGDQIITAMGRVCADILYPTTILFRIGGDEFVVVFQCDSPDEMLATAEHLKKAFATETRMIGGGAVMATLSIGAALCPGIGIPRTELLARADSALYAAKQTGRDRVVHFPWAEEAVSSALTSKGSGDS</sequence>
<organism evidence="5 6">
    <name type="scientific">Gluconobacter roseus NBRC 3990</name>
    <dbReference type="NCBI Taxonomy" id="1307950"/>
    <lineage>
        <taxon>Bacteria</taxon>
        <taxon>Pseudomonadati</taxon>
        <taxon>Pseudomonadota</taxon>
        <taxon>Alphaproteobacteria</taxon>
        <taxon>Acetobacterales</taxon>
        <taxon>Acetobacteraceae</taxon>
        <taxon>Gluconobacter</taxon>
    </lineage>
</organism>
<dbReference type="SUPFAM" id="SSF55073">
    <property type="entry name" value="Nucleotide cyclase"/>
    <property type="match status" value="1"/>
</dbReference>
<dbReference type="CDD" id="cd01949">
    <property type="entry name" value="GGDEF"/>
    <property type="match status" value="1"/>
</dbReference>
<feature type="transmembrane region" description="Helical" evidence="3">
    <location>
        <begin position="188"/>
        <end position="209"/>
    </location>
</feature>
<dbReference type="NCBIfam" id="TIGR00254">
    <property type="entry name" value="GGDEF"/>
    <property type="match status" value="1"/>
</dbReference>
<evidence type="ECO:0000313" key="6">
    <source>
        <dbReference type="Proteomes" id="UP000320772"/>
    </source>
</evidence>
<reference evidence="5 6" key="1">
    <citation type="submission" date="2019-06" db="EMBL/GenBank/DDBJ databases">
        <title>Whole genome shotgun sequence of Gluconobacter roseus NBRC 3990.</title>
        <authorList>
            <person name="Hosoyama A."/>
            <person name="Uohara A."/>
            <person name="Ohji S."/>
            <person name="Ichikawa N."/>
        </authorList>
    </citation>
    <scope>NUCLEOTIDE SEQUENCE [LARGE SCALE GENOMIC DNA]</scope>
    <source>
        <strain evidence="5 6">NBRC 3990</strain>
    </source>
</reference>
<dbReference type="Pfam" id="PF00990">
    <property type="entry name" value="GGDEF"/>
    <property type="match status" value="1"/>
</dbReference>
<feature type="transmembrane region" description="Helical" evidence="3">
    <location>
        <begin position="91"/>
        <end position="109"/>
    </location>
</feature>
<proteinExistence type="predicted"/>
<dbReference type="InterPro" id="IPR043128">
    <property type="entry name" value="Rev_trsase/Diguanyl_cyclase"/>
</dbReference>
<dbReference type="GO" id="GO:0005886">
    <property type="term" value="C:plasma membrane"/>
    <property type="evidence" value="ECO:0007669"/>
    <property type="project" value="TreeGrafter"/>
</dbReference>
<evidence type="ECO:0000259" key="4">
    <source>
        <dbReference type="PROSITE" id="PS50887"/>
    </source>
</evidence>
<feature type="transmembrane region" description="Helical" evidence="3">
    <location>
        <begin position="37"/>
        <end position="55"/>
    </location>
</feature>
<feature type="transmembrane region" description="Helical" evidence="3">
    <location>
        <begin position="6"/>
        <end position="25"/>
    </location>
</feature>
<dbReference type="GO" id="GO:1902201">
    <property type="term" value="P:negative regulation of bacterial-type flagellum-dependent cell motility"/>
    <property type="evidence" value="ECO:0007669"/>
    <property type="project" value="TreeGrafter"/>
</dbReference>
<feature type="transmembrane region" description="Helical" evidence="3">
    <location>
        <begin position="61"/>
        <end position="79"/>
    </location>
</feature>
<dbReference type="RefSeq" id="WP_062506950.1">
    <property type="nucleotide sequence ID" value="NZ_BAQZ01000010.1"/>
</dbReference>
<dbReference type="AlphaFoldDB" id="A0A4Y3M7U0"/>
<evidence type="ECO:0000256" key="3">
    <source>
        <dbReference type="SAM" id="Phobius"/>
    </source>
</evidence>
<keyword evidence="3" id="KW-0812">Transmembrane</keyword>
<comment type="caution">
    <text evidence="5">The sequence shown here is derived from an EMBL/GenBank/DDBJ whole genome shotgun (WGS) entry which is preliminary data.</text>
</comment>
<feature type="transmembrane region" description="Helical" evidence="3">
    <location>
        <begin position="115"/>
        <end position="135"/>
    </location>
</feature>
<dbReference type="GO" id="GO:0052621">
    <property type="term" value="F:diguanylate cyclase activity"/>
    <property type="evidence" value="ECO:0007669"/>
    <property type="project" value="UniProtKB-EC"/>
</dbReference>
<dbReference type="EC" id="2.7.7.65" evidence="1"/>
<dbReference type="PANTHER" id="PTHR45138:SF9">
    <property type="entry name" value="DIGUANYLATE CYCLASE DGCM-RELATED"/>
    <property type="match status" value="1"/>
</dbReference>
<evidence type="ECO:0000313" key="5">
    <source>
        <dbReference type="EMBL" id="GEB02459.1"/>
    </source>
</evidence>
<evidence type="ECO:0000256" key="1">
    <source>
        <dbReference type="ARBA" id="ARBA00012528"/>
    </source>
</evidence>
<dbReference type="EMBL" id="BJLY01000001">
    <property type="protein sequence ID" value="GEB02459.1"/>
    <property type="molecule type" value="Genomic_DNA"/>
</dbReference>
<protein>
    <recommendedName>
        <fullName evidence="1">diguanylate cyclase</fullName>
        <ecNumber evidence="1">2.7.7.65</ecNumber>
    </recommendedName>
</protein>
<keyword evidence="6" id="KW-1185">Reference proteome</keyword>
<keyword evidence="3" id="KW-1133">Transmembrane helix</keyword>
<dbReference type="InterPro" id="IPR050469">
    <property type="entry name" value="Diguanylate_Cyclase"/>
</dbReference>
<keyword evidence="3" id="KW-0472">Membrane</keyword>
<dbReference type="Gene3D" id="3.30.70.270">
    <property type="match status" value="1"/>
</dbReference>
<name>A0A4Y3M7U0_9PROT</name>
<feature type="domain" description="GGDEF" evidence="4">
    <location>
        <begin position="248"/>
        <end position="381"/>
    </location>
</feature>
<gene>
    <name evidence="5" type="ORF">GRO01_00350</name>
</gene>
<dbReference type="PROSITE" id="PS50887">
    <property type="entry name" value="GGDEF"/>
    <property type="match status" value="1"/>
</dbReference>